<dbReference type="Proteomes" id="UP001066276">
    <property type="component" value="Chromosome 1_2"/>
</dbReference>
<reference evidence="1" key="1">
    <citation type="journal article" date="2022" name="bioRxiv">
        <title>Sequencing and chromosome-scale assembly of the giantPleurodeles waltlgenome.</title>
        <authorList>
            <person name="Brown T."/>
            <person name="Elewa A."/>
            <person name="Iarovenko S."/>
            <person name="Subramanian E."/>
            <person name="Araus A.J."/>
            <person name="Petzold A."/>
            <person name="Susuki M."/>
            <person name="Suzuki K.-i.T."/>
            <person name="Hayashi T."/>
            <person name="Toyoda A."/>
            <person name="Oliveira C."/>
            <person name="Osipova E."/>
            <person name="Leigh N.D."/>
            <person name="Simon A."/>
            <person name="Yun M.H."/>
        </authorList>
    </citation>
    <scope>NUCLEOTIDE SEQUENCE</scope>
    <source>
        <strain evidence="1">20211129_DDA</strain>
        <tissue evidence="1">Liver</tissue>
    </source>
</reference>
<sequence length="195" mass="22622">MRGVVLPHHHIRLRAGVKDDLKMWIGFLQEFNGVTMLVEDSDWFWQIKICSDASGANGFALFWDGHWAAEAWPTSWKQVRHSIAFFEFFPFVVALAIWGPYLANRNVVFNVENQTVVYLVNLQRAKDERVLRLLRIFLLNCLRFNIMFKARHVPGINNDIADALSRFQWHRFRGLAPGADVQKTAIPGELWEIGE</sequence>
<comment type="caution">
    <text evidence="1">The sequence shown here is derived from an EMBL/GenBank/DDBJ whole genome shotgun (WGS) entry which is preliminary data.</text>
</comment>
<organism evidence="1 2">
    <name type="scientific">Pleurodeles waltl</name>
    <name type="common">Iberian ribbed newt</name>
    <dbReference type="NCBI Taxonomy" id="8319"/>
    <lineage>
        <taxon>Eukaryota</taxon>
        <taxon>Metazoa</taxon>
        <taxon>Chordata</taxon>
        <taxon>Craniata</taxon>
        <taxon>Vertebrata</taxon>
        <taxon>Euteleostomi</taxon>
        <taxon>Amphibia</taxon>
        <taxon>Batrachia</taxon>
        <taxon>Caudata</taxon>
        <taxon>Salamandroidea</taxon>
        <taxon>Salamandridae</taxon>
        <taxon>Pleurodelinae</taxon>
        <taxon>Pleurodeles</taxon>
    </lineage>
</organism>
<evidence type="ECO:0000313" key="2">
    <source>
        <dbReference type="Proteomes" id="UP001066276"/>
    </source>
</evidence>
<protein>
    <recommendedName>
        <fullName evidence="3">RNase H type-1 domain-containing protein</fullName>
    </recommendedName>
</protein>
<keyword evidence="2" id="KW-1185">Reference proteome</keyword>
<dbReference type="InterPro" id="IPR052055">
    <property type="entry name" value="Hepadnavirus_pol/RT"/>
</dbReference>
<accession>A0AAV7W9N6</accession>
<dbReference type="AlphaFoldDB" id="A0AAV7W9N6"/>
<evidence type="ECO:0008006" key="3">
    <source>
        <dbReference type="Google" id="ProtNLM"/>
    </source>
</evidence>
<dbReference type="EMBL" id="JANPWB010000002">
    <property type="protein sequence ID" value="KAJ1209296.1"/>
    <property type="molecule type" value="Genomic_DNA"/>
</dbReference>
<dbReference type="PANTHER" id="PTHR33050:SF8">
    <property type="entry name" value="REVERSE TRANSCRIPTASE DOMAIN-CONTAINING PROTEIN"/>
    <property type="match status" value="1"/>
</dbReference>
<proteinExistence type="predicted"/>
<dbReference type="PANTHER" id="PTHR33050">
    <property type="entry name" value="REVERSE TRANSCRIPTASE DOMAIN-CONTAINING PROTEIN"/>
    <property type="match status" value="1"/>
</dbReference>
<dbReference type="CDD" id="cd09275">
    <property type="entry name" value="RNase_HI_RT_DIRS1"/>
    <property type="match status" value="1"/>
</dbReference>
<name>A0AAV7W9N6_PLEWA</name>
<evidence type="ECO:0000313" key="1">
    <source>
        <dbReference type="EMBL" id="KAJ1209296.1"/>
    </source>
</evidence>
<gene>
    <name evidence="1" type="ORF">NDU88_004674</name>
</gene>